<accession>A0A6L8M6N2</accession>
<comment type="caution">
    <text evidence="1">The sequence shown here is derived from an EMBL/GenBank/DDBJ whole genome shotgun (WGS) entry which is preliminary data.</text>
</comment>
<protein>
    <submittedName>
        <fullName evidence="1">Uncharacterized protein</fullName>
    </submittedName>
</protein>
<organism evidence="1 2">
    <name type="scientific">Acinetobacter baumannii</name>
    <dbReference type="NCBI Taxonomy" id="470"/>
    <lineage>
        <taxon>Bacteria</taxon>
        <taxon>Pseudomonadati</taxon>
        <taxon>Pseudomonadota</taxon>
        <taxon>Gammaproteobacteria</taxon>
        <taxon>Moraxellales</taxon>
        <taxon>Moraxellaceae</taxon>
        <taxon>Acinetobacter</taxon>
        <taxon>Acinetobacter calcoaceticus/baumannii complex</taxon>
    </lineage>
</organism>
<dbReference type="Proteomes" id="UP000480763">
    <property type="component" value="Unassembled WGS sequence"/>
</dbReference>
<evidence type="ECO:0000313" key="2">
    <source>
        <dbReference type="Proteomes" id="UP000480763"/>
    </source>
</evidence>
<dbReference type="EMBL" id="WWCH01000001">
    <property type="protein sequence ID" value="MYM77466.1"/>
    <property type="molecule type" value="Genomic_DNA"/>
</dbReference>
<proteinExistence type="predicted"/>
<dbReference type="AlphaFoldDB" id="A0A6L8M6N2"/>
<name>A0A6L8M6N2_ACIBA</name>
<dbReference type="RefSeq" id="WP_079282228.1">
    <property type="nucleotide sequence ID" value="NZ_CAJHHU010000029.1"/>
</dbReference>
<sequence>MNITCPNCHSEHVIRVVNPHSHTGNQSLASSASFATMGAALSKSLPISPLIGGIAGAVVGGIFNSLFDRVSVTPSCCFQCQSCGQLFY</sequence>
<reference evidence="1 2" key="1">
    <citation type="journal article" date="2017" name="Ann. Clin. Microbiol. Antimicrob.">
        <title>New eight genes identified at the clinical multidrug-resistant Acinetobacter baumannii DMS06669 strain in a Vietnam hospital.</title>
        <authorList>
            <person name="Si-Tuan N."/>
            <person name="Ngoc H.M."/>
            <person name="Hang P.T.T."/>
            <person name="Nguyen C."/>
            <person name="Van P.H."/>
            <person name="Huong N.T."/>
        </authorList>
    </citation>
    <scope>NUCLEOTIDE SEQUENCE [LARGE SCALE GENOMIC DNA]</scope>
    <source>
        <strain evidence="1 2">DMS06669</strain>
    </source>
</reference>
<evidence type="ECO:0000313" key="1">
    <source>
        <dbReference type="EMBL" id="MYM77466.1"/>
    </source>
</evidence>
<gene>
    <name evidence="1" type="ORF">GSE42_05920</name>
</gene>